<evidence type="ECO:0000313" key="6">
    <source>
        <dbReference type="Ensembl" id="ENSHHUP00000077893.1"/>
    </source>
</evidence>
<feature type="domain" description="CARD" evidence="5">
    <location>
        <begin position="16"/>
        <end position="108"/>
    </location>
</feature>
<dbReference type="GO" id="GO:0005737">
    <property type="term" value="C:cytoplasm"/>
    <property type="evidence" value="ECO:0007669"/>
    <property type="project" value="TreeGrafter"/>
</dbReference>
<dbReference type="STRING" id="62062.ENSHHUP00000077893"/>
<dbReference type="CDD" id="cd08806">
    <property type="entry name" value="CARD_CARD14_CARMA2"/>
    <property type="match status" value="1"/>
</dbReference>
<evidence type="ECO:0000256" key="4">
    <source>
        <dbReference type="SAM" id="MobiDB-lite"/>
    </source>
</evidence>
<reference evidence="6" key="3">
    <citation type="submission" date="2025-09" db="UniProtKB">
        <authorList>
            <consortium name="Ensembl"/>
        </authorList>
    </citation>
    <scope>IDENTIFICATION</scope>
</reference>
<feature type="coiled-coil region" evidence="3">
    <location>
        <begin position="257"/>
        <end position="386"/>
    </location>
</feature>
<feature type="compositionally biased region" description="Polar residues" evidence="4">
    <location>
        <begin position="457"/>
        <end position="467"/>
    </location>
</feature>
<keyword evidence="7" id="KW-1185">Reference proteome</keyword>
<dbReference type="GeneTree" id="ENSGT00940000160777"/>
<keyword evidence="2 3" id="KW-0175">Coiled coil</keyword>
<dbReference type="Pfam" id="PF00619">
    <property type="entry name" value="CARD"/>
    <property type="match status" value="1"/>
</dbReference>
<evidence type="ECO:0000256" key="3">
    <source>
        <dbReference type="SAM" id="Coils"/>
    </source>
</evidence>
<dbReference type="PANTHER" id="PTHR14559:SF1">
    <property type="entry name" value="CASPASE RECRUITMENT DOMAIN-CONTAINING PROTEIN 14"/>
    <property type="match status" value="1"/>
</dbReference>
<feature type="region of interest" description="Disordered" evidence="4">
    <location>
        <begin position="453"/>
        <end position="473"/>
    </location>
</feature>
<dbReference type="PANTHER" id="PTHR14559">
    <property type="entry name" value="CASPASE RECRUITMENT DOMAIN FAMILY"/>
    <property type="match status" value="1"/>
</dbReference>
<feature type="compositionally biased region" description="Polar residues" evidence="4">
    <location>
        <begin position="511"/>
        <end position="528"/>
    </location>
</feature>
<feature type="region of interest" description="Disordered" evidence="4">
    <location>
        <begin position="410"/>
        <end position="437"/>
    </location>
</feature>
<protein>
    <submittedName>
        <fullName evidence="6">Caspase recruitment domain family, member 14</fullName>
    </submittedName>
</protein>
<accession>A0A4W5QVX2</accession>
<organism evidence="6 7">
    <name type="scientific">Hucho hucho</name>
    <name type="common">huchen</name>
    <dbReference type="NCBI Taxonomy" id="62062"/>
    <lineage>
        <taxon>Eukaryota</taxon>
        <taxon>Metazoa</taxon>
        <taxon>Chordata</taxon>
        <taxon>Craniata</taxon>
        <taxon>Vertebrata</taxon>
        <taxon>Euteleostomi</taxon>
        <taxon>Actinopterygii</taxon>
        <taxon>Neopterygii</taxon>
        <taxon>Teleostei</taxon>
        <taxon>Protacanthopterygii</taxon>
        <taxon>Salmoniformes</taxon>
        <taxon>Salmonidae</taxon>
        <taxon>Salmoninae</taxon>
        <taxon>Hucho</taxon>
    </lineage>
</organism>
<dbReference type="SUPFAM" id="SSF47986">
    <property type="entry name" value="DEATH domain"/>
    <property type="match status" value="1"/>
</dbReference>
<evidence type="ECO:0000313" key="7">
    <source>
        <dbReference type="Proteomes" id="UP000314982"/>
    </source>
</evidence>
<reference evidence="6" key="2">
    <citation type="submission" date="2025-08" db="UniProtKB">
        <authorList>
            <consortium name="Ensembl"/>
        </authorList>
    </citation>
    <scope>IDENTIFICATION</scope>
</reference>
<dbReference type="CDD" id="cd06736">
    <property type="entry name" value="PDZ_CARD11_CARD14-like"/>
    <property type="match status" value="1"/>
</dbReference>
<dbReference type="GO" id="GO:0050700">
    <property type="term" value="F:CARD domain binding"/>
    <property type="evidence" value="ECO:0007669"/>
    <property type="project" value="TreeGrafter"/>
</dbReference>
<feature type="region of interest" description="Disordered" evidence="4">
    <location>
        <begin position="511"/>
        <end position="537"/>
    </location>
</feature>
<reference evidence="7" key="1">
    <citation type="submission" date="2018-06" db="EMBL/GenBank/DDBJ databases">
        <title>Genome assembly of Danube salmon.</title>
        <authorList>
            <person name="Macqueen D.J."/>
            <person name="Gundappa M.K."/>
        </authorList>
    </citation>
    <scope>NUCLEOTIDE SEQUENCE [LARGE SCALE GENOMIC DNA]</scope>
</reference>
<dbReference type="InterPro" id="IPR036034">
    <property type="entry name" value="PDZ_sf"/>
</dbReference>
<feature type="coiled-coil region" evidence="3">
    <location>
        <begin position="133"/>
        <end position="160"/>
    </location>
</feature>
<dbReference type="FunFam" id="2.30.42.10:FF:000254">
    <property type="entry name" value="Caspase recruitment domain family, member 14"/>
    <property type="match status" value="1"/>
</dbReference>
<sequence length="658" mass="74549">MAAECVPEGPDLKEMGDEDVWELINDNRHRISLGVKPCMLIPYLRQARVLTEMDEDEILSSLKLTNRSMRTSHMLDLLRIQGRNGAMALLESLMIHYPTLYTLVTGRKPSTEPSGFSGLIKCSDLTEYLVRAVTGMQKELQEARQEASRLGSRCTSLEVELGQTLEQQEESRRLKDDHGRMRKNLAAAHHDILKLKDEKCDLYVRYTAAIEERSAANIHCSDLNLQVYQLQFELRKAQTETDFERQRSFKCTTPSEKQQLREEISSLRRQLLVAEKFTPAREDILAQDLAEARDGRMELAEQLRCYREENEQLARERREMVEHKECLALQVQKLSLDCEMYQQKSTVIQSQLRELQAERDHAYQSRDEAQAQIARSLAEKDTLRSQLVEFQEVFTLKAWGAYRGGPDTPGERTFSWESHGSSSDSLPSSPPPRPRLRRMHAIYPDSLRGCSIKSGDITPSSVRSQNVEPPCPESLRRREETLWYNQDSSETAECDVVLDNDFVFIPSGNEVEQSVMSPTPSSKSNNSDGIPRASAPPFLLRSRPRAMRITGRVLTISFQGEALLSQLQVVGGNKTGVFVHQVTEGSAANTVGISSGAQILEVKYEQAQQALRMVLEDSTLEEAMWALGQVRGFCHLSLRPNQDAYEKLLLQLQSGEAL</sequence>
<dbReference type="AlphaFoldDB" id="A0A4W5QVX2"/>
<dbReference type="FunFam" id="1.10.533.10:FF:000003">
    <property type="entry name" value="Caspase recruitment domain family, member 11"/>
    <property type="match status" value="1"/>
</dbReference>
<evidence type="ECO:0000259" key="5">
    <source>
        <dbReference type="PROSITE" id="PS50209"/>
    </source>
</evidence>
<dbReference type="Proteomes" id="UP000314982">
    <property type="component" value="Unassembled WGS sequence"/>
</dbReference>
<keyword evidence="1" id="KW-0597">Phosphoprotein</keyword>
<dbReference type="Gene3D" id="2.30.42.10">
    <property type="match status" value="1"/>
</dbReference>
<name>A0A4W5QVX2_9TELE</name>
<dbReference type="Ensembl" id="ENSHHUT00000080417.1">
    <property type="protein sequence ID" value="ENSHHUP00000077893.1"/>
    <property type="gene ID" value="ENSHHUG00000045482.1"/>
</dbReference>
<dbReference type="InterPro" id="IPR001315">
    <property type="entry name" value="CARD"/>
</dbReference>
<dbReference type="Gene3D" id="1.10.533.10">
    <property type="entry name" value="Death Domain, Fas"/>
    <property type="match status" value="1"/>
</dbReference>
<dbReference type="SUPFAM" id="SSF50156">
    <property type="entry name" value="PDZ domain-like"/>
    <property type="match status" value="1"/>
</dbReference>
<dbReference type="InterPro" id="IPR011029">
    <property type="entry name" value="DEATH-like_dom_sf"/>
</dbReference>
<proteinExistence type="predicted"/>
<dbReference type="PROSITE" id="PS50209">
    <property type="entry name" value="CARD"/>
    <property type="match status" value="1"/>
</dbReference>
<evidence type="ECO:0000256" key="2">
    <source>
        <dbReference type="ARBA" id="ARBA00023054"/>
    </source>
</evidence>
<evidence type="ECO:0000256" key="1">
    <source>
        <dbReference type="ARBA" id="ARBA00022553"/>
    </source>
</evidence>
<dbReference type="GO" id="GO:0042981">
    <property type="term" value="P:regulation of apoptotic process"/>
    <property type="evidence" value="ECO:0007669"/>
    <property type="project" value="InterPro"/>
</dbReference>